<sequence length="68" mass="8262">MPREIDFASRRRYKEHRSILEEVIQAFDMNRGFGVRFVGWRHNRVVYLVVRKTISLYPTASRLFDFQV</sequence>
<dbReference type="AlphaFoldDB" id="A0AAV0JS64"/>
<dbReference type="Proteomes" id="UP001154282">
    <property type="component" value="Unassembled WGS sequence"/>
</dbReference>
<reference evidence="1" key="1">
    <citation type="submission" date="2022-08" db="EMBL/GenBank/DDBJ databases">
        <authorList>
            <person name="Gutierrez-Valencia J."/>
        </authorList>
    </citation>
    <scope>NUCLEOTIDE SEQUENCE</scope>
</reference>
<comment type="caution">
    <text evidence="1">The sequence shown here is derived from an EMBL/GenBank/DDBJ whole genome shotgun (WGS) entry which is preliminary data.</text>
</comment>
<gene>
    <name evidence="1" type="ORF">LITE_LOCUS15698</name>
</gene>
<evidence type="ECO:0000313" key="1">
    <source>
        <dbReference type="EMBL" id="CAI0412820.1"/>
    </source>
</evidence>
<evidence type="ECO:0000313" key="2">
    <source>
        <dbReference type="Proteomes" id="UP001154282"/>
    </source>
</evidence>
<name>A0AAV0JS64_9ROSI</name>
<keyword evidence="2" id="KW-1185">Reference proteome</keyword>
<organism evidence="1 2">
    <name type="scientific">Linum tenue</name>
    <dbReference type="NCBI Taxonomy" id="586396"/>
    <lineage>
        <taxon>Eukaryota</taxon>
        <taxon>Viridiplantae</taxon>
        <taxon>Streptophyta</taxon>
        <taxon>Embryophyta</taxon>
        <taxon>Tracheophyta</taxon>
        <taxon>Spermatophyta</taxon>
        <taxon>Magnoliopsida</taxon>
        <taxon>eudicotyledons</taxon>
        <taxon>Gunneridae</taxon>
        <taxon>Pentapetalae</taxon>
        <taxon>rosids</taxon>
        <taxon>fabids</taxon>
        <taxon>Malpighiales</taxon>
        <taxon>Linaceae</taxon>
        <taxon>Linum</taxon>
    </lineage>
</organism>
<proteinExistence type="predicted"/>
<protein>
    <submittedName>
        <fullName evidence="1">Uncharacterized protein</fullName>
    </submittedName>
</protein>
<accession>A0AAV0JS64</accession>
<dbReference type="EMBL" id="CAMGYJ010000005">
    <property type="protein sequence ID" value="CAI0412820.1"/>
    <property type="molecule type" value="Genomic_DNA"/>
</dbReference>